<feature type="domain" description="AAA+ ATPase" evidence="1">
    <location>
        <begin position="470"/>
        <end position="599"/>
    </location>
</feature>
<dbReference type="CDD" id="cd19481">
    <property type="entry name" value="RecA-like_protease"/>
    <property type="match status" value="1"/>
</dbReference>
<proteinExistence type="predicted"/>
<accession>A0A126Q2N3</accession>
<dbReference type="GO" id="GO:0015630">
    <property type="term" value="C:microtubule cytoskeleton"/>
    <property type="evidence" value="ECO:0007669"/>
    <property type="project" value="TreeGrafter"/>
</dbReference>
<feature type="domain" description="AAA+ ATPase" evidence="1">
    <location>
        <begin position="228"/>
        <end position="362"/>
    </location>
</feature>
<dbReference type="GO" id="GO:0005524">
    <property type="term" value="F:ATP binding"/>
    <property type="evidence" value="ECO:0007669"/>
    <property type="project" value="InterPro"/>
</dbReference>
<dbReference type="RefSeq" id="WP_061095829.1">
    <property type="nucleotide sequence ID" value="NZ_CP014323.1"/>
</dbReference>
<evidence type="ECO:0000259" key="1">
    <source>
        <dbReference type="SMART" id="SM00382"/>
    </source>
</evidence>
<evidence type="ECO:0000313" key="3">
    <source>
        <dbReference type="Proteomes" id="UP000063991"/>
    </source>
</evidence>
<dbReference type="GO" id="GO:0051013">
    <property type="term" value="P:microtubule severing"/>
    <property type="evidence" value="ECO:0007669"/>
    <property type="project" value="TreeGrafter"/>
</dbReference>
<evidence type="ECO:0000313" key="2">
    <source>
        <dbReference type="EMBL" id="AMJ99567.1"/>
    </source>
</evidence>
<dbReference type="InterPro" id="IPR050304">
    <property type="entry name" value="MT-severing_AAA_ATPase"/>
</dbReference>
<sequence>MSHKVLRKSGELHYLACEWGKRLLRYLPSVDTDVLSKSLASNLRGSSVSSVPFFTDRNESVNYKACLTISDRQPKVTKTFLDNCSFIRSLMDLPKQTDLLVQFALLSQVNQWLRALASSVHLQASHLSLNEIIKDITGVNDEQFTHATARLNQYGFLPDVDFLSYDFGEMPKVLIRKLLTEKITSREMLVEPLLHPSPNAAFGLKDFPHVNTELLTRYLNAATQARRVGTSVLLYGDSGTGKTELSRALAKRCGRTLYEIRSTALASKYADDEFNSRFPNKDRLRYLSLLNSLLTNKSNAMMLVDECEGLFENVDSQYSKEHLQRFIEYNDIPCIWITNYVQSLEASFIRRFKLAIDVPSLKPEEIESVTRFYYRGLGVSLAARKQISQVENITPAIVANATHIAHTIKAKSVDAETVVNDVVEYSLRATEQWQDKLNYKGEIPFEVSYLNIKQPQAYLEDITYALKHNLPSRTLISGPPGTGKTAYAHYLAELNNRKLSRVKCSDVLSKWVGESEQKVAELFQRAHAEEQVILLDEVDSLLSAREGLSAQHELQFVNEFLTQIECFTQPLFAATNFVTKLDKAVLRRFDFKLDCQYLTSVQVLALYKQITRVKRLSEPESETLLQLKYLTPGDFAILARRTKFRPNVSIRDFAINLLADENQRKQAKPQPGFIRPH</sequence>
<organism evidence="2 3">
    <name type="scientific">Alteromonas macleodii</name>
    <name type="common">Pseudoalteromonas macleodii</name>
    <dbReference type="NCBI Taxonomy" id="28108"/>
    <lineage>
        <taxon>Bacteria</taxon>
        <taxon>Pseudomonadati</taxon>
        <taxon>Pseudomonadota</taxon>
        <taxon>Gammaproteobacteria</taxon>
        <taxon>Alteromonadales</taxon>
        <taxon>Alteromonadaceae</taxon>
        <taxon>Alteromonas/Salinimonas group</taxon>
        <taxon>Alteromonas</taxon>
    </lineage>
</organism>
<dbReference type="GO" id="GO:0016887">
    <property type="term" value="F:ATP hydrolysis activity"/>
    <property type="evidence" value="ECO:0007669"/>
    <property type="project" value="InterPro"/>
</dbReference>
<dbReference type="EMBL" id="CP014323">
    <property type="protein sequence ID" value="AMJ99567.1"/>
    <property type="molecule type" value="Genomic_DNA"/>
</dbReference>
<dbReference type="Pfam" id="PF00004">
    <property type="entry name" value="AAA"/>
    <property type="match status" value="2"/>
</dbReference>
<dbReference type="InterPro" id="IPR027417">
    <property type="entry name" value="P-loop_NTPase"/>
</dbReference>
<dbReference type="InterPro" id="IPR025662">
    <property type="entry name" value="Sigma_54_int_dom_ATP-bd_1"/>
</dbReference>
<dbReference type="PANTHER" id="PTHR23074">
    <property type="entry name" value="AAA DOMAIN-CONTAINING"/>
    <property type="match status" value="1"/>
</dbReference>
<dbReference type="InterPro" id="IPR003959">
    <property type="entry name" value="ATPase_AAA_core"/>
</dbReference>
<dbReference type="AlphaFoldDB" id="A0A126Q2N3"/>
<name>A0A126Q2N3_ALTMA</name>
<dbReference type="InterPro" id="IPR003593">
    <property type="entry name" value="AAA+_ATPase"/>
</dbReference>
<dbReference type="OrthoDB" id="9809379at2"/>
<dbReference type="SUPFAM" id="SSF52540">
    <property type="entry name" value="P-loop containing nucleoside triphosphate hydrolases"/>
    <property type="match status" value="2"/>
</dbReference>
<dbReference type="SMART" id="SM00382">
    <property type="entry name" value="AAA"/>
    <property type="match status" value="2"/>
</dbReference>
<protein>
    <submittedName>
        <fullName evidence="2">AAA family ATPase</fullName>
    </submittedName>
</protein>
<reference evidence="2 3" key="1">
    <citation type="submission" date="2015-12" db="EMBL/GenBank/DDBJ databases">
        <authorList>
            <person name="Shamseldin A."/>
            <person name="Moawad H."/>
            <person name="Abd El-Rahim W.M."/>
            <person name="Sadowsky M.J."/>
        </authorList>
    </citation>
    <scope>NUCLEOTIDE SEQUENCE [LARGE SCALE GENOMIC DNA]</scope>
    <source>
        <strain evidence="2 3">D7</strain>
    </source>
</reference>
<dbReference type="PANTHER" id="PTHR23074:SF83">
    <property type="entry name" value="VACUOLAR PROTEIN SORTING-ASSOCIATED PROTEIN 4A"/>
    <property type="match status" value="1"/>
</dbReference>
<dbReference type="PROSITE" id="PS00675">
    <property type="entry name" value="SIGMA54_INTERACT_1"/>
    <property type="match status" value="1"/>
</dbReference>
<gene>
    <name evidence="2" type="ORF">AVL55_16240</name>
</gene>
<dbReference type="Gene3D" id="3.40.50.300">
    <property type="entry name" value="P-loop containing nucleotide triphosphate hydrolases"/>
    <property type="match status" value="2"/>
</dbReference>
<dbReference type="Proteomes" id="UP000063991">
    <property type="component" value="Chromosome"/>
</dbReference>